<dbReference type="PANTHER" id="PTHR30627:SF2">
    <property type="entry name" value="PEPTIDOGLYCAN D,D-TRANSPEPTIDASE MRDA"/>
    <property type="match status" value="1"/>
</dbReference>
<dbReference type="GO" id="GO:0071972">
    <property type="term" value="F:peptidoglycan L,D-transpeptidase activity"/>
    <property type="evidence" value="ECO:0007669"/>
    <property type="project" value="TreeGrafter"/>
</dbReference>
<protein>
    <submittedName>
        <fullName evidence="2">Cell division protein</fullName>
        <ecNumber evidence="2">2.4.1.129</ecNumber>
    </submittedName>
</protein>
<dbReference type="STRING" id="641524.ADICYQ_4946"/>
<evidence type="ECO:0000313" key="3">
    <source>
        <dbReference type="Proteomes" id="UP000014974"/>
    </source>
</evidence>
<dbReference type="Pfam" id="PF00905">
    <property type="entry name" value="Transpeptidase"/>
    <property type="match status" value="1"/>
</dbReference>
<proteinExistence type="predicted"/>
<dbReference type="InterPro" id="IPR001460">
    <property type="entry name" value="PCN-bd_Tpept"/>
</dbReference>
<name>S7V8Z0_9BACT</name>
<dbReference type="AlphaFoldDB" id="S7V8Z0"/>
<accession>S7V8Z0</accession>
<dbReference type="Gene3D" id="3.40.710.10">
    <property type="entry name" value="DD-peptidase/beta-lactamase superfamily"/>
    <property type="match status" value="1"/>
</dbReference>
<reference evidence="2 3" key="1">
    <citation type="journal article" date="2013" name="Genome Announc.">
        <title>Draft Genome Sequence of Cyclobacterium qasimii Strain M12-11BT, Isolated from Arctic Marine Sediment.</title>
        <authorList>
            <person name="Shivaji S."/>
            <person name="Ara S."/>
            <person name="Singh A."/>
            <person name="Kumar Pinnaka A."/>
        </authorList>
    </citation>
    <scope>NUCLEOTIDE SEQUENCE [LARGE SCALE GENOMIC DNA]</scope>
    <source>
        <strain evidence="2 3">M12-11B</strain>
    </source>
</reference>
<dbReference type="GO" id="GO:0051301">
    <property type="term" value="P:cell division"/>
    <property type="evidence" value="ECO:0007669"/>
    <property type="project" value="UniProtKB-KW"/>
</dbReference>
<comment type="caution">
    <text evidence="2">The sequence shown here is derived from an EMBL/GenBank/DDBJ whole genome shotgun (WGS) entry which is preliminary data.</text>
</comment>
<dbReference type="GO" id="GO:0071555">
    <property type="term" value="P:cell wall organization"/>
    <property type="evidence" value="ECO:0007669"/>
    <property type="project" value="TreeGrafter"/>
</dbReference>
<dbReference type="GO" id="GO:0005886">
    <property type="term" value="C:plasma membrane"/>
    <property type="evidence" value="ECO:0007669"/>
    <property type="project" value="TreeGrafter"/>
</dbReference>
<evidence type="ECO:0000259" key="1">
    <source>
        <dbReference type="Pfam" id="PF00905"/>
    </source>
</evidence>
<organism evidence="2 3">
    <name type="scientific">Cyclobacterium qasimii M12-11B</name>
    <dbReference type="NCBI Taxonomy" id="641524"/>
    <lineage>
        <taxon>Bacteria</taxon>
        <taxon>Pseudomonadati</taxon>
        <taxon>Bacteroidota</taxon>
        <taxon>Cytophagia</taxon>
        <taxon>Cytophagales</taxon>
        <taxon>Cyclobacteriaceae</taxon>
        <taxon>Cyclobacterium</taxon>
    </lineage>
</organism>
<sequence>MRNYYSQFGLGVKTGIDLPQESAGMQTTPKTVGGLILDLAIGQYDTYTPLQMAQYISVIANGGYRVQPRIVTSIHKPGKKASWVRRLNIGNLKYSIRLIIQRVI</sequence>
<dbReference type="Proteomes" id="UP000014974">
    <property type="component" value="Unassembled WGS sequence"/>
</dbReference>
<keyword evidence="2" id="KW-0132">Cell division</keyword>
<dbReference type="InterPro" id="IPR012338">
    <property type="entry name" value="Beta-lactam/transpept-like"/>
</dbReference>
<dbReference type="EMBL" id="ATNM01000160">
    <property type="protein sequence ID" value="EPR66047.1"/>
    <property type="molecule type" value="Genomic_DNA"/>
</dbReference>
<dbReference type="GO" id="GO:0008658">
    <property type="term" value="F:penicillin binding"/>
    <property type="evidence" value="ECO:0007669"/>
    <property type="project" value="InterPro"/>
</dbReference>
<dbReference type="eggNOG" id="COG0768">
    <property type="taxonomic scope" value="Bacteria"/>
</dbReference>
<dbReference type="InterPro" id="IPR050515">
    <property type="entry name" value="Beta-lactam/transpept"/>
</dbReference>
<keyword evidence="2" id="KW-0131">Cell cycle</keyword>
<dbReference type="PANTHER" id="PTHR30627">
    <property type="entry name" value="PEPTIDOGLYCAN D,D-TRANSPEPTIDASE"/>
    <property type="match status" value="1"/>
</dbReference>
<keyword evidence="2" id="KW-0328">Glycosyltransferase</keyword>
<dbReference type="EC" id="2.4.1.129" evidence="2"/>
<evidence type="ECO:0000313" key="2">
    <source>
        <dbReference type="EMBL" id="EPR66047.1"/>
    </source>
</evidence>
<gene>
    <name evidence="2" type="ORF">ADICYQ_4946</name>
</gene>
<keyword evidence="2" id="KW-0808">Transferase</keyword>
<dbReference type="SUPFAM" id="SSF56601">
    <property type="entry name" value="beta-lactamase/transpeptidase-like"/>
    <property type="match status" value="1"/>
</dbReference>
<feature type="domain" description="Penicillin-binding protein transpeptidase" evidence="1">
    <location>
        <begin position="1"/>
        <end position="80"/>
    </location>
</feature>
<dbReference type="GO" id="GO:0016757">
    <property type="term" value="F:glycosyltransferase activity"/>
    <property type="evidence" value="ECO:0007669"/>
    <property type="project" value="UniProtKB-KW"/>
</dbReference>
<dbReference type="PATRIC" id="fig|641524.5.peg.4901"/>